<comment type="caution">
    <text evidence="2">The sequence shown here is derived from an EMBL/GenBank/DDBJ whole genome shotgun (WGS) entry which is preliminary data.</text>
</comment>
<keyword evidence="1" id="KW-0472">Membrane</keyword>
<name>A0ABM8V913_THEXY</name>
<sequence length="149" mass="17574">MDNVKMETVYWMAGLVVFLTGIALHTWLTKRKVTGQLREKYGKPVCSELVNYYGHQSRKGFEWRGLALLWLTPSEIVLVRLVPRKQIVIPVKSIVNVHSKYHFTGKLSIRPLLCVQYIRDDGKRDVMGCRVWDFDQWARQIRKLRRAWS</sequence>
<reference evidence="2 3" key="1">
    <citation type="submission" date="2021-04" db="EMBL/GenBank/DDBJ databases">
        <authorList>
            <person name="Rakotoarivonina H."/>
        </authorList>
    </citation>
    <scope>NUCLEOTIDE SEQUENCE [LARGE SCALE GENOMIC DNA]</scope>
    <source>
        <strain evidence="2 3">XE</strain>
    </source>
</reference>
<evidence type="ECO:0000313" key="2">
    <source>
        <dbReference type="EMBL" id="CAG5092900.1"/>
    </source>
</evidence>
<accession>A0ABM8V913</accession>
<gene>
    <name evidence="2" type="primary">txxe 3597</name>
    <name evidence="2" type="ORF">TXXE_19040</name>
</gene>
<keyword evidence="1" id="KW-0812">Transmembrane</keyword>
<proteinExistence type="predicted"/>
<feature type="transmembrane region" description="Helical" evidence="1">
    <location>
        <begin position="9"/>
        <end position="28"/>
    </location>
</feature>
<organism evidence="2 3">
    <name type="scientific">Thermobacillus xylanilyticus</name>
    <dbReference type="NCBI Taxonomy" id="76633"/>
    <lineage>
        <taxon>Bacteria</taxon>
        <taxon>Bacillati</taxon>
        <taxon>Bacillota</taxon>
        <taxon>Bacilli</taxon>
        <taxon>Bacillales</taxon>
        <taxon>Paenibacillaceae</taxon>
        <taxon>Thermobacillus</taxon>
    </lineage>
</organism>
<dbReference type="EMBL" id="CAJRAY010000097">
    <property type="protein sequence ID" value="CAG5092900.1"/>
    <property type="molecule type" value="Genomic_DNA"/>
</dbReference>
<evidence type="ECO:0000256" key="1">
    <source>
        <dbReference type="SAM" id="Phobius"/>
    </source>
</evidence>
<keyword evidence="1" id="KW-1133">Transmembrane helix</keyword>
<dbReference type="Proteomes" id="UP000681526">
    <property type="component" value="Unassembled WGS sequence"/>
</dbReference>
<keyword evidence="3" id="KW-1185">Reference proteome</keyword>
<protein>
    <submittedName>
        <fullName evidence="2">Uncharacterized protein</fullName>
    </submittedName>
</protein>
<evidence type="ECO:0000313" key="3">
    <source>
        <dbReference type="Proteomes" id="UP000681526"/>
    </source>
</evidence>